<dbReference type="EMBL" id="MHLE01000041">
    <property type="protein sequence ID" value="OGZ02168.1"/>
    <property type="molecule type" value="Genomic_DNA"/>
</dbReference>
<evidence type="ECO:0000256" key="4">
    <source>
        <dbReference type="ARBA" id="ARBA00014409"/>
    </source>
</evidence>
<dbReference type="EC" id="1.17.4.1" evidence="3 13"/>
<comment type="function">
    <text evidence="11 13">Catalyzes the reduction of ribonucleotides to deoxyribonucleotides. May function to provide a pool of deoxyribonucleotide precursors for DNA repair during oxygen limitation and/or for immediate growth after restoration of oxygen.</text>
</comment>
<evidence type="ECO:0000313" key="18">
    <source>
        <dbReference type="EMBL" id="OGZ02168.1"/>
    </source>
</evidence>
<dbReference type="Gene3D" id="3.20.70.20">
    <property type="match status" value="1"/>
</dbReference>
<evidence type="ECO:0000256" key="2">
    <source>
        <dbReference type="ARBA" id="ARBA00007405"/>
    </source>
</evidence>
<keyword evidence="9" id="KW-1015">Disulfide bond</keyword>
<keyword evidence="8 13" id="KW-0560">Oxidoreductase</keyword>
<protein>
    <recommendedName>
        <fullName evidence="4 13">Vitamin B12-dependent ribonucleotide reductase</fullName>
        <ecNumber evidence="3 13">1.17.4.1</ecNumber>
    </recommendedName>
</protein>
<dbReference type="GO" id="GO:0031419">
    <property type="term" value="F:cobalamin binding"/>
    <property type="evidence" value="ECO:0007669"/>
    <property type="project" value="UniProtKB-KW"/>
</dbReference>
<evidence type="ECO:0000259" key="17">
    <source>
        <dbReference type="Pfam" id="PF12637"/>
    </source>
</evidence>
<dbReference type="InterPro" id="IPR050862">
    <property type="entry name" value="RdRp_reductase_class-2"/>
</dbReference>
<evidence type="ECO:0000256" key="7">
    <source>
        <dbReference type="ARBA" id="ARBA00022741"/>
    </source>
</evidence>
<evidence type="ECO:0000259" key="16">
    <source>
        <dbReference type="Pfam" id="PF08471"/>
    </source>
</evidence>
<keyword evidence="6 13" id="KW-0237">DNA synthesis</keyword>
<evidence type="ECO:0000256" key="11">
    <source>
        <dbReference type="ARBA" id="ARBA00025437"/>
    </source>
</evidence>
<dbReference type="Proteomes" id="UP000178599">
    <property type="component" value="Unassembled WGS sequence"/>
</dbReference>
<reference evidence="18 19" key="1">
    <citation type="journal article" date="2016" name="Nat. Commun.">
        <title>Thousands of microbial genomes shed light on interconnected biogeochemical processes in an aquifer system.</title>
        <authorList>
            <person name="Anantharaman K."/>
            <person name="Brown C.T."/>
            <person name="Hug L.A."/>
            <person name="Sharon I."/>
            <person name="Castelle C.J."/>
            <person name="Probst A.J."/>
            <person name="Thomas B.C."/>
            <person name="Singh A."/>
            <person name="Wilkins M.J."/>
            <person name="Karaoz U."/>
            <person name="Brodie E.L."/>
            <person name="Williams K.H."/>
            <person name="Hubbard S.S."/>
            <person name="Banfield J.F."/>
        </authorList>
    </citation>
    <scope>NUCLEOTIDE SEQUENCE [LARGE SCALE GENOMIC DNA]</scope>
</reference>
<feature type="domain" description="TSCPD" evidence="17">
    <location>
        <begin position="720"/>
        <end position="826"/>
    </location>
</feature>
<organism evidence="18 19">
    <name type="scientific">Candidatus Liptonbacteria bacterium RIFOXYB1_FULL_36_10</name>
    <dbReference type="NCBI Taxonomy" id="1798654"/>
    <lineage>
        <taxon>Bacteria</taxon>
        <taxon>Candidatus Liptoniibacteriota</taxon>
    </lineage>
</organism>
<dbReference type="Pfam" id="PF12637">
    <property type="entry name" value="TSCPD"/>
    <property type="match status" value="1"/>
</dbReference>
<evidence type="ECO:0000256" key="3">
    <source>
        <dbReference type="ARBA" id="ARBA00012274"/>
    </source>
</evidence>
<dbReference type="PANTHER" id="PTHR43371">
    <property type="entry name" value="VITAMIN B12-DEPENDENT RIBONUCLEOTIDE REDUCTASE"/>
    <property type="match status" value="1"/>
</dbReference>
<dbReference type="PANTHER" id="PTHR43371:SF1">
    <property type="entry name" value="RIBONUCLEOSIDE-DIPHOSPHATE REDUCTASE"/>
    <property type="match status" value="1"/>
</dbReference>
<dbReference type="SUPFAM" id="SSF51998">
    <property type="entry name" value="PFL-like glycyl radical enzymes"/>
    <property type="match status" value="1"/>
</dbReference>
<evidence type="ECO:0000259" key="15">
    <source>
        <dbReference type="Pfam" id="PF02867"/>
    </source>
</evidence>
<gene>
    <name evidence="18" type="ORF">A2390_01120</name>
</gene>
<proteinExistence type="inferred from homology"/>
<sequence length="927" mass="102492">MGKTALLPENFFKLKRFFSRSGKNPLDEIIWIKRDAIVGSGNKKVFEQKEVEFPDFWSANAVNITSSKYFRGRLGTREREVSLRQMIERVVKNIRRFGEELGYFKTVEQADTFENELSHILVHQKGSFNSPVWFNVGTMPHPQCSACFILSVKDDMSSILDWIKTEGMIFKGGSGSGINLSALRSKNESLSAGGKASGPVSFMRGADAVAGMIKSGGTTRRAAKMVILNIDHPDVVEFINCKVEEEKKIHALSESDYDMADLNNEAWYSIQFQNANNSVRLTDEFMEAVEAGGEWSTKFIKNKEIAKTYKAEELLRGIAEAAWQCGDPGVQFDTTINHWHTCSNTGRINASNPCSEYMHLDDSACNLASINLMKFLSEDGNFKIDEFKHTVDIFILAQEILVQSSSYPTEKITANAKKFRELGLGYANLGAFLMAKGFAYDSKEGRAWASAITSLMSGEAYRFSAEIASGKGPFDGFQENKEPMLKVVKMHEDASEKIDFDSLSDKNLSFETVNVWKEALALGEEFGFRNSQVSVLAPTGTISFMMDCDTTGVEPDFSLVKTKQLVGGGWMKIVNQSIEKSLRALNYLEEESKAILSWIYENGTAEGAPFLKENHLPIFDCAVKTGKGTRSISWRGHIKMVAAVQPFISGAISKTFNMAHETTVEEIEEAFIVAWKLGVKAFAVYRDGSKATQPLYTGDSKGEKKEKSSKDGIHPNVPYRRRLPPTRPSETHKFSIAGHEGYLIYSMYEDGACAEIFIEMAKQGSTLSGLLDAFAITISMALQYGVPLKNLADKFIYSRFEPAGFTTNPDIKIATSIVDYIFRYLSLRFLSPLELKGVGAFSLLNGNGNGSNGNGNYKNVNGANEINEKNNTAVLENNNANNENSNHYFVDSKHSAGTVCKKCGGMMVRTGTCMTCLSCGESSGGCS</sequence>
<feature type="region of interest" description="Disordered" evidence="14">
    <location>
        <begin position="695"/>
        <end position="730"/>
    </location>
</feature>
<feature type="compositionally biased region" description="Basic and acidic residues" evidence="14">
    <location>
        <begin position="700"/>
        <end position="713"/>
    </location>
</feature>
<dbReference type="Pfam" id="PF08471">
    <property type="entry name" value="Ribonuc_red_2_N"/>
    <property type="match status" value="1"/>
</dbReference>
<evidence type="ECO:0000256" key="6">
    <source>
        <dbReference type="ARBA" id="ARBA00022634"/>
    </source>
</evidence>
<comment type="catalytic activity">
    <reaction evidence="12 13">
        <text>a 2'-deoxyribonucleoside 5'-diphosphate + [thioredoxin]-disulfide + H2O = a ribonucleoside 5'-diphosphate + [thioredoxin]-dithiol</text>
        <dbReference type="Rhea" id="RHEA:23252"/>
        <dbReference type="Rhea" id="RHEA-COMP:10698"/>
        <dbReference type="Rhea" id="RHEA-COMP:10700"/>
        <dbReference type="ChEBI" id="CHEBI:15377"/>
        <dbReference type="ChEBI" id="CHEBI:29950"/>
        <dbReference type="ChEBI" id="CHEBI:50058"/>
        <dbReference type="ChEBI" id="CHEBI:57930"/>
        <dbReference type="ChEBI" id="CHEBI:73316"/>
        <dbReference type="EC" id="1.17.4.1"/>
    </reaction>
</comment>
<evidence type="ECO:0000256" key="14">
    <source>
        <dbReference type="SAM" id="MobiDB-lite"/>
    </source>
</evidence>
<dbReference type="InterPro" id="IPR013678">
    <property type="entry name" value="RNR_2_N"/>
</dbReference>
<evidence type="ECO:0000256" key="9">
    <source>
        <dbReference type="ARBA" id="ARBA00023157"/>
    </source>
</evidence>
<dbReference type="InterPro" id="IPR000788">
    <property type="entry name" value="RNR_lg_C"/>
</dbReference>
<dbReference type="InterPro" id="IPR013344">
    <property type="entry name" value="RNR_NrdJ/NrdZ"/>
</dbReference>
<keyword evidence="5 13" id="KW-0846">Cobalamin</keyword>
<dbReference type="GO" id="GO:0004748">
    <property type="term" value="F:ribonucleoside-diphosphate reductase activity, thioredoxin disulfide as acceptor"/>
    <property type="evidence" value="ECO:0007669"/>
    <property type="project" value="UniProtKB-EC"/>
</dbReference>
<comment type="caution">
    <text evidence="18">The sequence shown here is derived from an EMBL/GenBank/DDBJ whole genome shotgun (WGS) entry which is preliminary data.</text>
</comment>
<keyword evidence="10 13" id="KW-0170">Cobalt</keyword>
<dbReference type="GO" id="GO:0050897">
    <property type="term" value="F:cobalt ion binding"/>
    <property type="evidence" value="ECO:0007669"/>
    <property type="project" value="InterPro"/>
</dbReference>
<evidence type="ECO:0000256" key="8">
    <source>
        <dbReference type="ARBA" id="ARBA00023002"/>
    </source>
</evidence>
<evidence type="ECO:0000256" key="10">
    <source>
        <dbReference type="ARBA" id="ARBA00023285"/>
    </source>
</evidence>
<comment type="similarity">
    <text evidence="2 13">Belongs to the ribonucleoside diphosphate reductase class-2 family.</text>
</comment>
<comment type="cofactor">
    <cofactor evidence="1 13">
        <name>adenosylcob(III)alamin</name>
        <dbReference type="ChEBI" id="CHEBI:18408"/>
    </cofactor>
</comment>
<dbReference type="PRINTS" id="PR01183">
    <property type="entry name" value="RIBORDTASEM1"/>
</dbReference>
<keyword evidence="7 13" id="KW-0547">Nucleotide-binding</keyword>
<dbReference type="NCBIfam" id="TIGR02504">
    <property type="entry name" value="NrdJ_Z"/>
    <property type="match status" value="1"/>
</dbReference>
<evidence type="ECO:0000313" key="19">
    <source>
        <dbReference type="Proteomes" id="UP000178599"/>
    </source>
</evidence>
<feature type="domain" description="Ribonucleotide reductase large subunit C-terminal" evidence="15">
    <location>
        <begin position="145"/>
        <end position="685"/>
    </location>
</feature>
<evidence type="ECO:0000256" key="5">
    <source>
        <dbReference type="ARBA" id="ARBA00022628"/>
    </source>
</evidence>
<dbReference type="AlphaFoldDB" id="A0A1G2CNZ9"/>
<evidence type="ECO:0000256" key="1">
    <source>
        <dbReference type="ARBA" id="ARBA00001922"/>
    </source>
</evidence>
<name>A0A1G2CNZ9_9BACT</name>
<feature type="domain" description="Ribonucleotide reductase class II vitamin B12-dependent N-terminal" evidence="16">
    <location>
        <begin position="43"/>
        <end position="124"/>
    </location>
</feature>
<evidence type="ECO:0000256" key="12">
    <source>
        <dbReference type="ARBA" id="ARBA00047754"/>
    </source>
</evidence>
<dbReference type="Pfam" id="PF02867">
    <property type="entry name" value="Ribonuc_red_lgC"/>
    <property type="match status" value="1"/>
</dbReference>
<dbReference type="GO" id="GO:0071897">
    <property type="term" value="P:DNA biosynthetic process"/>
    <property type="evidence" value="ECO:0007669"/>
    <property type="project" value="UniProtKB-KW"/>
</dbReference>
<dbReference type="GO" id="GO:0000166">
    <property type="term" value="F:nucleotide binding"/>
    <property type="evidence" value="ECO:0007669"/>
    <property type="project" value="UniProtKB-KW"/>
</dbReference>
<dbReference type="NCBIfam" id="NF005122">
    <property type="entry name" value="PRK06556.1"/>
    <property type="match status" value="1"/>
</dbReference>
<evidence type="ECO:0000256" key="13">
    <source>
        <dbReference type="RuleBase" id="RU364064"/>
    </source>
</evidence>
<dbReference type="CDD" id="cd02888">
    <property type="entry name" value="RNR_II_dimer"/>
    <property type="match status" value="1"/>
</dbReference>
<dbReference type="InterPro" id="IPR024434">
    <property type="entry name" value="TSCPD_dom"/>
</dbReference>
<accession>A0A1G2CNZ9</accession>